<dbReference type="SUPFAM" id="SSF69047">
    <property type="entry name" value="Hypothetical protein YjbJ"/>
    <property type="match status" value="1"/>
</dbReference>
<accession>A0A4Q9KP68</accession>
<feature type="domain" description="CsbD-like" evidence="3">
    <location>
        <begin position="5"/>
        <end position="55"/>
    </location>
</feature>
<evidence type="ECO:0000256" key="1">
    <source>
        <dbReference type="ARBA" id="ARBA00009129"/>
    </source>
</evidence>
<sequence length="89" mass="9087">MAIDDKIRNAAEQAVGKVKEVVGDLTDNQRLEAEGRADVAAGKAKQAGEHVKDAAANAADDVRDAAHDAAEGVKGAVHKAADAVKDATN</sequence>
<gene>
    <name evidence="4" type="ORF">ET996_01620</name>
</gene>
<protein>
    <submittedName>
        <fullName evidence="4">CsbD family protein</fullName>
    </submittedName>
</protein>
<comment type="caution">
    <text evidence="4">The sequence shown here is derived from an EMBL/GenBank/DDBJ whole genome shotgun (WGS) entry which is preliminary data.</text>
</comment>
<dbReference type="Proteomes" id="UP000291933">
    <property type="component" value="Unassembled WGS sequence"/>
</dbReference>
<comment type="similarity">
    <text evidence="1">Belongs to the UPF0337 (CsbD) family.</text>
</comment>
<dbReference type="InterPro" id="IPR036629">
    <property type="entry name" value="YjbJ_sf"/>
</dbReference>
<keyword evidence="5" id="KW-1185">Reference proteome</keyword>
<evidence type="ECO:0000313" key="4">
    <source>
        <dbReference type="EMBL" id="TBT96378.1"/>
    </source>
</evidence>
<evidence type="ECO:0000256" key="2">
    <source>
        <dbReference type="SAM" id="MobiDB-lite"/>
    </source>
</evidence>
<name>A0A4Q9KP68_PROTD</name>
<feature type="compositionally biased region" description="Basic and acidic residues" evidence="2">
    <location>
        <begin position="79"/>
        <end position="89"/>
    </location>
</feature>
<dbReference type="InterPro" id="IPR008462">
    <property type="entry name" value="CsbD"/>
</dbReference>
<proteinExistence type="inferred from homology"/>
<reference evidence="4 5" key="1">
    <citation type="submission" date="2019-01" db="EMBL/GenBank/DDBJ databases">
        <title>Lactibacter flavus gen. nov., sp. nov., a novel bacterium of the family Propionibacteriaceae isolated from raw milk and dairy products.</title>
        <authorList>
            <person name="Huptas C."/>
            <person name="Wenning M."/>
            <person name="Breitenwieser F."/>
            <person name="Doll E."/>
            <person name="Von Neubeck M."/>
            <person name="Busse H.-J."/>
            <person name="Scherer S."/>
        </authorList>
    </citation>
    <scope>NUCLEOTIDE SEQUENCE [LARGE SCALE GENOMIC DNA]</scope>
    <source>
        <strain evidence="4 5">DSM 22130</strain>
    </source>
</reference>
<dbReference type="Pfam" id="PF05532">
    <property type="entry name" value="CsbD"/>
    <property type="match status" value="1"/>
</dbReference>
<organism evidence="4 5">
    <name type="scientific">Propioniciclava tarda</name>
    <dbReference type="NCBI Taxonomy" id="433330"/>
    <lineage>
        <taxon>Bacteria</taxon>
        <taxon>Bacillati</taxon>
        <taxon>Actinomycetota</taxon>
        <taxon>Actinomycetes</taxon>
        <taxon>Propionibacteriales</taxon>
        <taxon>Propionibacteriaceae</taxon>
        <taxon>Propioniciclava</taxon>
    </lineage>
</organism>
<dbReference type="RefSeq" id="WP_131170790.1">
    <property type="nucleotide sequence ID" value="NZ_FXTL01000001.1"/>
</dbReference>
<dbReference type="OrthoDB" id="2143260at2"/>
<dbReference type="AlphaFoldDB" id="A0A4Q9KP68"/>
<feature type="region of interest" description="Disordered" evidence="2">
    <location>
        <begin position="66"/>
        <end position="89"/>
    </location>
</feature>
<dbReference type="EMBL" id="SDMR01000001">
    <property type="protein sequence ID" value="TBT96378.1"/>
    <property type="molecule type" value="Genomic_DNA"/>
</dbReference>
<dbReference type="Gene3D" id="1.10.1470.10">
    <property type="entry name" value="YjbJ"/>
    <property type="match status" value="1"/>
</dbReference>
<evidence type="ECO:0000259" key="3">
    <source>
        <dbReference type="Pfam" id="PF05532"/>
    </source>
</evidence>
<evidence type="ECO:0000313" key="5">
    <source>
        <dbReference type="Proteomes" id="UP000291933"/>
    </source>
</evidence>